<keyword evidence="3" id="KW-1185">Reference proteome</keyword>
<dbReference type="Gene3D" id="3.90.920.10">
    <property type="entry name" value="DNA primase, PRIM domain"/>
    <property type="match status" value="1"/>
</dbReference>
<name>A0ABW4C8Q7_9BACL</name>
<dbReference type="CDD" id="cd04861">
    <property type="entry name" value="LigD_Pol_like"/>
    <property type="match status" value="1"/>
</dbReference>
<dbReference type="InterPro" id="IPR052171">
    <property type="entry name" value="NHEJ_LigD"/>
</dbReference>
<dbReference type="PANTHER" id="PTHR42705:SF2">
    <property type="entry name" value="BIFUNCTIONAL NON-HOMOLOGOUS END JOINING PROTEIN LIGD"/>
    <property type="match status" value="1"/>
</dbReference>
<dbReference type="GO" id="GO:0003910">
    <property type="term" value="F:DNA ligase (ATP) activity"/>
    <property type="evidence" value="ECO:0007669"/>
    <property type="project" value="UniProtKB-EC"/>
</dbReference>
<comment type="caution">
    <text evidence="2">The sequence shown here is derived from an EMBL/GenBank/DDBJ whole genome shotgun (WGS) entry which is preliminary data.</text>
</comment>
<gene>
    <name evidence="2" type="primary">ligD</name>
    <name evidence="2" type="ORF">ACFQ4Y_04135</name>
</gene>
<evidence type="ECO:0000313" key="3">
    <source>
        <dbReference type="Proteomes" id="UP001597282"/>
    </source>
</evidence>
<evidence type="ECO:0000313" key="2">
    <source>
        <dbReference type="EMBL" id="MFD1426120.1"/>
    </source>
</evidence>
<dbReference type="EC" id="6.5.1.1" evidence="2"/>
<evidence type="ECO:0000259" key="1">
    <source>
        <dbReference type="Pfam" id="PF21686"/>
    </source>
</evidence>
<keyword evidence="2" id="KW-0436">Ligase</keyword>
<feature type="domain" description="DNA ligase D polymerase" evidence="1">
    <location>
        <begin position="26"/>
        <end position="273"/>
    </location>
</feature>
<accession>A0ABW4C8Q7</accession>
<dbReference type="PANTHER" id="PTHR42705">
    <property type="entry name" value="BIFUNCTIONAL NON-HOMOLOGOUS END JOINING PROTEIN LIGD"/>
    <property type="match status" value="1"/>
</dbReference>
<dbReference type="RefSeq" id="WP_380163128.1">
    <property type="nucleotide sequence ID" value="NZ_JBHTNU010000003.1"/>
</dbReference>
<dbReference type="EMBL" id="JBHTNU010000003">
    <property type="protein sequence ID" value="MFD1426120.1"/>
    <property type="molecule type" value="Genomic_DNA"/>
</dbReference>
<reference evidence="3" key="1">
    <citation type="journal article" date="2019" name="Int. J. Syst. Evol. Microbiol.">
        <title>The Global Catalogue of Microorganisms (GCM) 10K type strain sequencing project: providing services to taxonomists for standard genome sequencing and annotation.</title>
        <authorList>
            <consortium name="The Broad Institute Genomics Platform"/>
            <consortium name="The Broad Institute Genome Sequencing Center for Infectious Disease"/>
            <person name="Wu L."/>
            <person name="Ma J."/>
        </authorList>
    </citation>
    <scope>NUCLEOTIDE SEQUENCE [LARGE SCALE GENOMIC DNA]</scope>
    <source>
        <strain evidence="3">S1</strain>
    </source>
</reference>
<dbReference type="Pfam" id="PF21686">
    <property type="entry name" value="LigD_Prim-Pol"/>
    <property type="match status" value="1"/>
</dbReference>
<dbReference type="Proteomes" id="UP001597282">
    <property type="component" value="Unassembled WGS sequence"/>
</dbReference>
<protein>
    <submittedName>
        <fullName evidence="2">Non-homologous end-joining DNA ligase</fullName>
        <ecNumber evidence="2">6.5.1.1</ecNumber>
    </submittedName>
</protein>
<dbReference type="NCBIfam" id="TIGR02778">
    <property type="entry name" value="ligD_pol"/>
    <property type="match status" value="1"/>
</dbReference>
<sequence length="300" mass="34690">MNRIVQVEGKEISISNPDKKLFPGVTKWDWILHLSRLAPWILSYARGRYLTTIRYPNGVEGDYFYQKNAPAHTPDWIQTARWREVDHILLQDAPTLIWLGNLACLEFHVSFDRVERPGYPTELVFDLDPSVEGFEAVMETAHLTREVLNSLGLDGVVKTSGATGLQLYVPIQPKYPFAETRRISHFVARYLQEKNPRLITLERQVKRRGSRVYFDYLQHWQGKSLITVYSPRARREATLSVPLRWEELKPGLTPTQFTLNTVHRRLKEAGDLFAPIARPVGAYDLSEILNFISRHEPEPV</sequence>
<dbReference type="InterPro" id="IPR014145">
    <property type="entry name" value="LigD_pol_dom"/>
</dbReference>
<proteinExistence type="predicted"/>
<organism evidence="2 3">
    <name type="scientific">Kroppenstedtia sanguinis</name>
    <dbReference type="NCBI Taxonomy" id="1380684"/>
    <lineage>
        <taxon>Bacteria</taxon>
        <taxon>Bacillati</taxon>
        <taxon>Bacillota</taxon>
        <taxon>Bacilli</taxon>
        <taxon>Bacillales</taxon>
        <taxon>Thermoactinomycetaceae</taxon>
        <taxon>Kroppenstedtia</taxon>
    </lineage>
</organism>